<evidence type="ECO:0000256" key="1">
    <source>
        <dbReference type="ARBA" id="ARBA00004236"/>
    </source>
</evidence>
<reference evidence="11" key="1">
    <citation type="submission" date="2020-03" db="EMBL/GenBank/DDBJ databases">
        <title>Intra-Species Differences in Population Size shape Life History and Genome Evolution.</title>
        <authorList>
            <person name="Willemsen D."/>
            <person name="Cui R."/>
            <person name="Valenzano D.R."/>
        </authorList>
    </citation>
    <scope>NUCLEOTIDE SEQUENCE</scope>
    <source>
        <strain evidence="11">GRZ</strain>
        <tissue evidence="11">Whole</tissue>
    </source>
</reference>
<organism evidence="11 12">
    <name type="scientific">Nothobranchius furzeri</name>
    <name type="common">Turquoise killifish</name>
    <dbReference type="NCBI Taxonomy" id="105023"/>
    <lineage>
        <taxon>Eukaryota</taxon>
        <taxon>Metazoa</taxon>
        <taxon>Chordata</taxon>
        <taxon>Craniata</taxon>
        <taxon>Vertebrata</taxon>
        <taxon>Euteleostomi</taxon>
        <taxon>Actinopterygii</taxon>
        <taxon>Neopterygii</taxon>
        <taxon>Teleostei</taxon>
        <taxon>Neoteleostei</taxon>
        <taxon>Acanthomorphata</taxon>
        <taxon>Ovalentaria</taxon>
        <taxon>Atherinomorphae</taxon>
        <taxon>Cyprinodontiformes</taxon>
        <taxon>Nothobranchiidae</taxon>
        <taxon>Nothobranchius</taxon>
    </lineage>
</organism>
<name>A0A9D3BQ35_NOTFU</name>
<dbReference type="Proteomes" id="UP000822369">
    <property type="component" value="Chromosome 9"/>
</dbReference>
<protein>
    <submittedName>
        <fullName evidence="11">LOC107376768-like protein</fullName>
    </submittedName>
</protein>
<keyword evidence="2" id="KW-1003">Cell membrane</keyword>
<dbReference type="InterPro" id="IPR013783">
    <property type="entry name" value="Ig-like_fold"/>
</dbReference>
<dbReference type="EMBL" id="JAAVVJ010000009">
    <property type="protein sequence ID" value="KAF7214568.1"/>
    <property type="molecule type" value="Genomic_DNA"/>
</dbReference>
<keyword evidence="6" id="KW-1015">Disulfide bond</keyword>
<feature type="chain" id="PRO_5038503585" evidence="9">
    <location>
        <begin position="26"/>
        <end position="286"/>
    </location>
</feature>
<feature type="signal peptide" evidence="9">
    <location>
        <begin position="1"/>
        <end position="25"/>
    </location>
</feature>
<evidence type="ECO:0000256" key="8">
    <source>
        <dbReference type="SAM" id="Phobius"/>
    </source>
</evidence>
<dbReference type="GO" id="GO:0005886">
    <property type="term" value="C:plasma membrane"/>
    <property type="evidence" value="ECO:0007669"/>
    <property type="project" value="UniProtKB-SubCell"/>
</dbReference>
<accession>A0A9D3BQ35</accession>
<dbReference type="InterPro" id="IPR007110">
    <property type="entry name" value="Ig-like_dom"/>
</dbReference>
<keyword evidence="5 8" id="KW-0472">Membrane</keyword>
<dbReference type="Pfam" id="PF07686">
    <property type="entry name" value="V-set"/>
    <property type="match status" value="2"/>
</dbReference>
<dbReference type="SUPFAM" id="SSF48726">
    <property type="entry name" value="Immunoglobulin"/>
    <property type="match status" value="2"/>
</dbReference>
<keyword evidence="7" id="KW-0325">Glycoprotein</keyword>
<keyword evidence="8" id="KW-1133">Transmembrane helix</keyword>
<comment type="subcellular location">
    <subcellularLocation>
        <location evidence="1">Cell membrane</location>
    </subcellularLocation>
</comment>
<dbReference type="PANTHER" id="PTHR19433:SF127">
    <property type="entry name" value="NITR9"/>
    <property type="match status" value="1"/>
</dbReference>
<keyword evidence="3 9" id="KW-0732">Signal</keyword>
<feature type="transmembrane region" description="Helical" evidence="8">
    <location>
        <begin position="259"/>
        <end position="283"/>
    </location>
</feature>
<evidence type="ECO:0000256" key="2">
    <source>
        <dbReference type="ARBA" id="ARBA00022475"/>
    </source>
</evidence>
<dbReference type="GO" id="GO:0009617">
    <property type="term" value="P:response to bacterium"/>
    <property type="evidence" value="ECO:0007669"/>
    <property type="project" value="TreeGrafter"/>
</dbReference>
<dbReference type="InterPro" id="IPR052051">
    <property type="entry name" value="TCR_complex_component"/>
</dbReference>
<evidence type="ECO:0000256" key="7">
    <source>
        <dbReference type="ARBA" id="ARBA00023180"/>
    </source>
</evidence>
<dbReference type="CDD" id="cd00099">
    <property type="entry name" value="IgV"/>
    <property type="match status" value="1"/>
</dbReference>
<evidence type="ECO:0000313" key="11">
    <source>
        <dbReference type="EMBL" id="KAF7214568.1"/>
    </source>
</evidence>
<dbReference type="KEGG" id="nfu:107376768"/>
<dbReference type="PROSITE" id="PS50835">
    <property type="entry name" value="IG_LIKE"/>
    <property type="match status" value="2"/>
</dbReference>
<proteinExistence type="predicted"/>
<dbReference type="AlphaFoldDB" id="A0A9D3BQ35"/>
<feature type="domain" description="Ig-like" evidence="10">
    <location>
        <begin position="27"/>
        <end position="130"/>
    </location>
</feature>
<evidence type="ECO:0000256" key="3">
    <source>
        <dbReference type="ARBA" id="ARBA00022729"/>
    </source>
</evidence>
<dbReference type="PANTHER" id="PTHR19433">
    <property type="entry name" value="T-CELL RECEPTOR ALPHA CHAIN V REGION-RELATED"/>
    <property type="match status" value="1"/>
</dbReference>
<evidence type="ECO:0000256" key="4">
    <source>
        <dbReference type="ARBA" id="ARBA00022859"/>
    </source>
</evidence>
<keyword evidence="4" id="KW-0391">Immunity</keyword>
<evidence type="ECO:0000259" key="10">
    <source>
        <dbReference type="PROSITE" id="PS50835"/>
    </source>
</evidence>
<evidence type="ECO:0000313" key="12">
    <source>
        <dbReference type="Proteomes" id="UP000822369"/>
    </source>
</evidence>
<comment type="caution">
    <text evidence="11">The sequence shown here is derived from an EMBL/GenBank/DDBJ whole genome shotgun (WGS) entry which is preliminary data.</text>
</comment>
<dbReference type="InterPro" id="IPR036179">
    <property type="entry name" value="Ig-like_dom_sf"/>
</dbReference>
<dbReference type="Gene3D" id="2.60.40.10">
    <property type="entry name" value="Immunoglobulins"/>
    <property type="match status" value="2"/>
</dbReference>
<keyword evidence="8" id="KW-0812">Transmembrane</keyword>
<dbReference type="SMART" id="SM00409">
    <property type="entry name" value="IG"/>
    <property type="match status" value="2"/>
</dbReference>
<evidence type="ECO:0000256" key="6">
    <source>
        <dbReference type="ARBA" id="ARBA00023157"/>
    </source>
</evidence>
<evidence type="ECO:0000256" key="9">
    <source>
        <dbReference type="SAM" id="SignalP"/>
    </source>
</evidence>
<evidence type="ECO:0000256" key="5">
    <source>
        <dbReference type="ARBA" id="ARBA00023136"/>
    </source>
</evidence>
<feature type="domain" description="Ig-like" evidence="10">
    <location>
        <begin position="140"/>
        <end position="230"/>
    </location>
</feature>
<dbReference type="InterPro" id="IPR013106">
    <property type="entry name" value="Ig_V-set"/>
</dbReference>
<gene>
    <name evidence="11" type="ORF">G4P62_003653</name>
</gene>
<dbReference type="OMA" id="RTECCHG"/>
<dbReference type="InterPro" id="IPR003599">
    <property type="entry name" value="Ig_sub"/>
</dbReference>
<dbReference type="OrthoDB" id="6370831at2759"/>
<dbReference type="GO" id="GO:0002376">
    <property type="term" value="P:immune system process"/>
    <property type="evidence" value="ECO:0007669"/>
    <property type="project" value="UniProtKB-KW"/>
</dbReference>
<sequence>MQPVLMSSETMLLLVIFCGISVIRVEPVTQDTGVRSVAVGENITLHCFCDSLLAMHVSWYRQTLGRKPELLSVIYKYGDTSDTSHQLENNPRFSVQVKNRANHLLISDARLSDSASYFCGSSYSNTMEFGDGVFLSVAEPNHVEILQEPTSEMVQLGDFVTFKCAVRTECCHGEQIVYWFKDGYYQQPLHTQTDQCQPVSGRQSPSLRCLYLLQKNNLSYSDAGTYYCAVASCGQIVLGSGSKLFIGHNTERQAAQIKLFVWLSVIRAGILWAFIAMCLLICACQK</sequence>